<organism evidence="1 2">
    <name type="scientific">Ambispora gerdemannii</name>
    <dbReference type="NCBI Taxonomy" id="144530"/>
    <lineage>
        <taxon>Eukaryota</taxon>
        <taxon>Fungi</taxon>
        <taxon>Fungi incertae sedis</taxon>
        <taxon>Mucoromycota</taxon>
        <taxon>Glomeromycotina</taxon>
        <taxon>Glomeromycetes</taxon>
        <taxon>Archaeosporales</taxon>
        <taxon>Ambisporaceae</taxon>
        <taxon>Ambispora</taxon>
    </lineage>
</organism>
<evidence type="ECO:0000313" key="2">
    <source>
        <dbReference type="Proteomes" id="UP000789831"/>
    </source>
</evidence>
<accession>A0A9N9CGA5</accession>
<name>A0A9N9CGA5_9GLOM</name>
<dbReference type="EMBL" id="CAJVPL010002194">
    <property type="protein sequence ID" value="CAG8602571.1"/>
    <property type="molecule type" value="Genomic_DNA"/>
</dbReference>
<sequence length="82" mass="9779">IDILEFARVSNEAGRVTNDVQNITQQRTGSLKQFFRANFFEFINDGFHRGIDRNTRRPSFQFHSRNRFQTISGNRHHIRSRL</sequence>
<dbReference type="Proteomes" id="UP000789831">
    <property type="component" value="Unassembled WGS sequence"/>
</dbReference>
<comment type="caution">
    <text evidence="1">The sequence shown here is derived from an EMBL/GenBank/DDBJ whole genome shotgun (WGS) entry which is preliminary data.</text>
</comment>
<gene>
    <name evidence="1" type="ORF">AGERDE_LOCUS9177</name>
</gene>
<protein>
    <submittedName>
        <fullName evidence="1">3915_t:CDS:1</fullName>
    </submittedName>
</protein>
<reference evidence="1" key="1">
    <citation type="submission" date="2021-06" db="EMBL/GenBank/DDBJ databases">
        <authorList>
            <person name="Kallberg Y."/>
            <person name="Tangrot J."/>
            <person name="Rosling A."/>
        </authorList>
    </citation>
    <scope>NUCLEOTIDE SEQUENCE</scope>
    <source>
        <strain evidence="1">MT106</strain>
    </source>
</reference>
<keyword evidence="2" id="KW-1185">Reference proteome</keyword>
<proteinExistence type="predicted"/>
<evidence type="ECO:0000313" key="1">
    <source>
        <dbReference type="EMBL" id="CAG8602571.1"/>
    </source>
</evidence>
<dbReference type="AlphaFoldDB" id="A0A9N9CGA5"/>
<feature type="non-terminal residue" evidence="1">
    <location>
        <position position="1"/>
    </location>
</feature>